<name>A0A2V1D8K3_9PLEO</name>
<proteinExistence type="predicted"/>
<dbReference type="AlphaFoldDB" id="A0A2V1D8K3"/>
<evidence type="ECO:0000313" key="2">
    <source>
        <dbReference type="Proteomes" id="UP000244855"/>
    </source>
</evidence>
<gene>
    <name evidence="1" type="ORF">DM02DRAFT_189804</name>
</gene>
<dbReference type="OrthoDB" id="416217at2759"/>
<sequence>MDQFTNTFVLSASSNQGSRLRELREIPQCLPLDPARRRRVHKKSKAGCHTCKARRLKVSKSEIALSSIW</sequence>
<dbReference type="EMBL" id="KZ805533">
    <property type="protein sequence ID" value="PVH94466.1"/>
    <property type="molecule type" value="Genomic_DNA"/>
</dbReference>
<keyword evidence="2" id="KW-1185">Reference proteome</keyword>
<reference evidence="1 2" key="1">
    <citation type="journal article" date="2018" name="Sci. Rep.">
        <title>Comparative genomics provides insights into the lifestyle and reveals functional heterogeneity of dark septate endophytic fungi.</title>
        <authorList>
            <person name="Knapp D.G."/>
            <person name="Nemeth J.B."/>
            <person name="Barry K."/>
            <person name="Hainaut M."/>
            <person name="Henrissat B."/>
            <person name="Johnson J."/>
            <person name="Kuo A."/>
            <person name="Lim J.H.P."/>
            <person name="Lipzen A."/>
            <person name="Nolan M."/>
            <person name="Ohm R.A."/>
            <person name="Tamas L."/>
            <person name="Grigoriev I.V."/>
            <person name="Spatafora J.W."/>
            <person name="Nagy L.G."/>
            <person name="Kovacs G.M."/>
        </authorList>
    </citation>
    <scope>NUCLEOTIDE SEQUENCE [LARGE SCALE GENOMIC DNA]</scope>
    <source>
        <strain evidence="1 2">DSE2036</strain>
    </source>
</reference>
<organism evidence="1 2">
    <name type="scientific">Periconia macrospinosa</name>
    <dbReference type="NCBI Taxonomy" id="97972"/>
    <lineage>
        <taxon>Eukaryota</taxon>
        <taxon>Fungi</taxon>
        <taxon>Dikarya</taxon>
        <taxon>Ascomycota</taxon>
        <taxon>Pezizomycotina</taxon>
        <taxon>Dothideomycetes</taxon>
        <taxon>Pleosporomycetidae</taxon>
        <taxon>Pleosporales</taxon>
        <taxon>Massarineae</taxon>
        <taxon>Periconiaceae</taxon>
        <taxon>Periconia</taxon>
    </lineage>
</organism>
<accession>A0A2V1D8K3</accession>
<evidence type="ECO:0000313" key="1">
    <source>
        <dbReference type="EMBL" id="PVH94466.1"/>
    </source>
</evidence>
<protein>
    <submittedName>
        <fullName evidence="1">Uncharacterized protein</fullName>
    </submittedName>
</protein>
<dbReference type="Proteomes" id="UP000244855">
    <property type="component" value="Unassembled WGS sequence"/>
</dbReference>